<organism evidence="1">
    <name type="scientific">uncultured Caudovirales phage</name>
    <dbReference type="NCBI Taxonomy" id="2100421"/>
    <lineage>
        <taxon>Viruses</taxon>
        <taxon>Duplodnaviria</taxon>
        <taxon>Heunggongvirae</taxon>
        <taxon>Uroviricota</taxon>
        <taxon>Caudoviricetes</taxon>
        <taxon>Peduoviridae</taxon>
        <taxon>Maltschvirus</taxon>
        <taxon>Maltschvirus maltsch</taxon>
    </lineage>
</organism>
<gene>
    <name evidence="1" type="ORF">UFOVP724_106</name>
</gene>
<evidence type="ECO:0000313" key="1">
    <source>
        <dbReference type="EMBL" id="CAB4160194.1"/>
    </source>
</evidence>
<reference evidence="1" key="1">
    <citation type="submission" date="2020-04" db="EMBL/GenBank/DDBJ databases">
        <authorList>
            <person name="Chiriac C."/>
            <person name="Salcher M."/>
            <person name="Ghai R."/>
            <person name="Kavagutti S V."/>
        </authorList>
    </citation>
    <scope>NUCLEOTIDE SEQUENCE</scope>
</reference>
<dbReference type="EMBL" id="LR796696">
    <property type="protein sequence ID" value="CAB4160194.1"/>
    <property type="molecule type" value="Genomic_DNA"/>
</dbReference>
<protein>
    <submittedName>
        <fullName evidence="1">Uncharacterized protein</fullName>
    </submittedName>
</protein>
<proteinExistence type="predicted"/>
<sequence>MTTLKIKQINEFNVSSPTSGQVLAYDGSKFINSTPTGFSASSSTISTTTSPTTFTSDLTVYLCTAGLTFTLPAPTNFSGKQVVVKSFTTGAVTISCATSVIVYDSASAVNTLTHPASNPGFSTTFYSNGTYWIVI</sequence>
<name>A0A6J5NY98_9CAUD</name>
<accession>A0A6J5NY98</accession>